<protein>
    <submittedName>
        <fullName evidence="2">Uncharacterized protein</fullName>
    </submittedName>
</protein>
<organism evidence="2 3">
    <name type="scientific">Caerostris darwini</name>
    <dbReference type="NCBI Taxonomy" id="1538125"/>
    <lineage>
        <taxon>Eukaryota</taxon>
        <taxon>Metazoa</taxon>
        <taxon>Ecdysozoa</taxon>
        <taxon>Arthropoda</taxon>
        <taxon>Chelicerata</taxon>
        <taxon>Arachnida</taxon>
        <taxon>Araneae</taxon>
        <taxon>Araneomorphae</taxon>
        <taxon>Entelegynae</taxon>
        <taxon>Araneoidea</taxon>
        <taxon>Araneidae</taxon>
        <taxon>Caerostris</taxon>
    </lineage>
</organism>
<gene>
    <name evidence="2" type="ORF">CDAR_114691</name>
</gene>
<dbReference type="Proteomes" id="UP001054837">
    <property type="component" value="Unassembled WGS sequence"/>
</dbReference>
<evidence type="ECO:0000256" key="1">
    <source>
        <dbReference type="SAM" id="MobiDB-lite"/>
    </source>
</evidence>
<proteinExistence type="predicted"/>
<evidence type="ECO:0000313" key="2">
    <source>
        <dbReference type="EMBL" id="GIX70677.1"/>
    </source>
</evidence>
<sequence>MKGRKRESYALFESLIRPSFAPVQTISEIREKSFGRRKSPSDDTQRGRPLTPDGGPSEPIIFGNKIESGQVKHLRDGTGGVRQTPYGASAVEGRDLTLRPRIESEHPSCSPRRSARLN</sequence>
<keyword evidence="3" id="KW-1185">Reference proteome</keyword>
<name>A0AAV4MGB1_9ARAC</name>
<dbReference type="EMBL" id="BPLQ01000391">
    <property type="protein sequence ID" value="GIX70677.1"/>
    <property type="molecule type" value="Genomic_DNA"/>
</dbReference>
<comment type="caution">
    <text evidence="2">The sequence shown here is derived from an EMBL/GenBank/DDBJ whole genome shotgun (WGS) entry which is preliminary data.</text>
</comment>
<feature type="region of interest" description="Disordered" evidence="1">
    <location>
        <begin position="27"/>
        <end position="118"/>
    </location>
</feature>
<feature type="compositionally biased region" description="Basic and acidic residues" evidence="1">
    <location>
        <begin position="28"/>
        <end position="46"/>
    </location>
</feature>
<dbReference type="AlphaFoldDB" id="A0AAV4MGB1"/>
<feature type="compositionally biased region" description="Basic and acidic residues" evidence="1">
    <location>
        <begin position="92"/>
        <end position="106"/>
    </location>
</feature>
<evidence type="ECO:0000313" key="3">
    <source>
        <dbReference type="Proteomes" id="UP001054837"/>
    </source>
</evidence>
<accession>A0AAV4MGB1</accession>
<reference evidence="2 3" key="1">
    <citation type="submission" date="2021-06" db="EMBL/GenBank/DDBJ databases">
        <title>Caerostris darwini draft genome.</title>
        <authorList>
            <person name="Kono N."/>
            <person name="Arakawa K."/>
        </authorList>
    </citation>
    <scope>NUCLEOTIDE SEQUENCE [LARGE SCALE GENOMIC DNA]</scope>
</reference>